<organism evidence="3 4">
    <name type="scientific">Nitzschia inconspicua</name>
    <dbReference type="NCBI Taxonomy" id="303405"/>
    <lineage>
        <taxon>Eukaryota</taxon>
        <taxon>Sar</taxon>
        <taxon>Stramenopiles</taxon>
        <taxon>Ochrophyta</taxon>
        <taxon>Bacillariophyta</taxon>
        <taxon>Bacillariophyceae</taxon>
        <taxon>Bacillariophycidae</taxon>
        <taxon>Bacillariales</taxon>
        <taxon>Bacillariaceae</taxon>
        <taxon>Nitzschia</taxon>
    </lineage>
</organism>
<dbReference type="InterPro" id="IPR019446">
    <property type="entry name" value="BMT5-like"/>
</dbReference>
<keyword evidence="1" id="KW-0479">Metal-binding</keyword>
<evidence type="ECO:0000313" key="4">
    <source>
        <dbReference type="Proteomes" id="UP000693970"/>
    </source>
</evidence>
<protein>
    <recommendedName>
        <fullName evidence="2">C2H2-type domain-containing protein</fullName>
    </recommendedName>
</protein>
<dbReference type="Proteomes" id="UP000693970">
    <property type="component" value="Unassembled WGS sequence"/>
</dbReference>
<keyword evidence="1" id="KW-0863">Zinc-finger</keyword>
<dbReference type="OrthoDB" id="273345at2759"/>
<dbReference type="GO" id="GO:0008270">
    <property type="term" value="F:zinc ion binding"/>
    <property type="evidence" value="ECO:0007669"/>
    <property type="project" value="UniProtKB-KW"/>
</dbReference>
<dbReference type="EMBL" id="JAGRRH010000005">
    <property type="protein sequence ID" value="KAG7370209.1"/>
    <property type="molecule type" value="Genomic_DNA"/>
</dbReference>
<evidence type="ECO:0000256" key="1">
    <source>
        <dbReference type="PROSITE-ProRule" id="PRU00042"/>
    </source>
</evidence>
<proteinExistence type="predicted"/>
<name>A0A9K3LY00_9STRA</name>
<dbReference type="PROSITE" id="PS00028">
    <property type="entry name" value="ZINC_FINGER_C2H2_1"/>
    <property type="match status" value="1"/>
</dbReference>
<sequence>MDQAVSTFSWENAPVTSYLTLGDGDFTFSLDLARYLSQQQQQQHQSRSSSFDDCNDSPATAILVATGIDSLKELTEKYKDTPFILDQLCQLQSPKLGISIHHGVNAIVHDPINKNNDPNDTVPPKTKADHVIFHHPHLGTEDAVLHGQFLAHIFHSATHYWMNDNDGVFHLTLVQGQFERWKCQAAASRHGLVLLHQECFTPPPIPNSTYKYRRHQTGRSFATRRPASKSITYTFGREKNEKRLSPPCLPWQGQPSSTELSTTLVEQKAKENDDDSIHLPCPFCDKKFREERSRKCHIRDRHPTGDVHCSTQEPGKKLSQDVGDAVFECTNCTDASGGRRVFPSDDALKAHVRAKHNGMHTYIAPDWSITKKNSLKQNSMMSDSFHSVQPSASPRGIDDMECKICGATIWSSTLSEHLLSFVPSTECTLYQCSFCFKSFREERARLQHENFCTIPVHT</sequence>
<keyword evidence="1" id="KW-0862">Zinc</keyword>
<evidence type="ECO:0000259" key="2">
    <source>
        <dbReference type="PROSITE" id="PS50157"/>
    </source>
</evidence>
<keyword evidence="4" id="KW-1185">Reference proteome</keyword>
<gene>
    <name evidence="3" type="ORF">IV203_027955</name>
</gene>
<reference evidence="3" key="1">
    <citation type="journal article" date="2021" name="Sci. Rep.">
        <title>Diploid genomic architecture of Nitzschia inconspicua, an elite biomass production diatom.</title>
        <authorList>
            <person name="Oliver A."/>
            <person name="Podell S."/>
            <person name="Pinowska A."/>
            <person name="Traller J.C."/>
            <person name="Smith S.R."/>
            <person name="McClure R."/>
            <person name="Beliaev A."/>
            <person name="Bohutskyi P."/>
            <person name="Hill E.A."/>
            <person name="Rabines A."/>
            <person name="Zheng H."/>
            <person name="Allen L.Z."/>
            <person name="Kuo A."/>
            <person name="Grigoriev I.V."/>
            <person name="Allen A.E."/>
            <person name="Hazlebeck D."/>
            <person name="Allen E.E."/>
        </authorList>
    </citation>
    <scope>NUCLEOTIDE SEQUENCE</scope>
    <source>
        <strain evidence="3">Hildebrandi</strain>
    </source>
</reference>
<feature type="domain" description="C2H2-type" evidence="2">
    <location>
        <begin position="430"/>
        <end position="458"/>
    </location>
</feature>
<comment type="caution">
    <text evidence="3">The sequence shown here is derived from an EMBL/GenBank/DDBJ whole genome shotgun (WGS) entry which is preliminary data.</text>
</comment>
<dbReference type="GO" id="GO:0070042">
    <property type="term" value="F:rRNA (uridine-N3-)-methyltransferase activity"/>
    <property type="evidence" value="ECO:0007669"/>
    <property type="project" value="InterPro"/>
</dbReference>
<dbReference type="GO" id="GO:0070475">
    <property type="term" value="P:rRNA base methylation"/>
    <property type="evidence" value="ECO:0007669"/>
    <property type="project" value="InterPro"/>
</dbReference>
<reference evidence="3" key="2">
    <citation type="submission" date="2021-04" db="EMBL/GenBank/DDBJ databases">
        <authorList>
            <person name="Podell S."/>
        </authorList>
    </citation>
    <scope>NUCLEOTIDE SEQUENCE</scope>
    <source>
        <strain evidence="3">Hildebrandi</strain>
    </source>
</reference>
<evidence type="ECO:0000313" key="3">
    <source>
        <dbReference type="EMBL" id="KAG7370209.1"/>
    </source>
</evidence>
<dbReference type="AlphaFoldDB" id="A0A9K3LY00"/>
<dbReference type="InterPro" id="IPR013087">
    <property type="entry name" value="Znf_C2H2_type"/>
</dbReference>
<accession>A0A9K3LY00</accession>
<dbReference type="Pfam" id="PF10354">
    <property type="entry name" value="BMT5-like"/>
    <property type="match status" value="1"/>
</dbReference>
<dbReference type="SMART" id="SM00355">
    <property type="entry name" value="ZnF_C2H2"/>
    <property type="match status" value="3"/>
</dbReference>
<dbReference type="PROSITE" id="PS50157">
    <property type="entry name" value="ZINC_FINGER_C2H2_2"/>
    <property type="match status" value="1"/>
</dbReference>